<dbReference type="InterPro" id="IPR007887">
    <property type="entry name" value="MecA_N"/>
</dbReference>
<evidence type="ECO:0000313" key="5">
    <source>
        <dbReference type="EMBL" id="QWB24328.1"/>
    </source>
</evidence>
<feature type="transmembrane region" description="Helical" evidence="2">
    <location>
        <begin position="38"/>
        <end position="59"/>
    </location>
</feature>
<evidence type="ECO:0000259" key="3">
    <source>
        <dbReference type="Pfam" id="PF00905"/>
    </source>
</evidence>
<keyword evidence="2" id="KW-1133">Transmembrane helix</keyword>
<dbReference type="InterPro" id="IPR012338">
    <property type="entry name" value="Beta-lactam/transpept-like"/>
</dbReference>
<dbReference type="SUPFAM" id="SSF56601">
    <property type="entry name" value="beta-lactamase/transpeptidase-like"/>
    <property type="match status" value="1"/>
</dbReference>
<dbReference type="EMBL" id="CP075896">
    <property type="protein sequence ID" value="QWB24328.1"/>
    <property type="molecule type" value="Genomic_DNA"/>
</dbReference>
<dbReference type="Proteomes" id="UP000679629">
    <property type="component" value="Chromosome"/>
</dbReference>
<proteinExistence type="predicted"/>
<evidence type="ECO:0000313" key="6">
    <source>
        <dbReference type="Proteomes" id="UP000679629"/>
    </source>
</evidence>
<evidence type="ECO:0000256" key="1">
    <source>
        <dbReference type="SAM" id="MobiDB-lite"/>
    </source>
</evidence>
<evidence type="ECO:0000256" key="2">
    <source>
        <dbReference type="SAM" id="Phobius"/>
    </source>
</evidence>
<feature type="domain" description="NTF2-like N-terminal transpeptidase" evidence="4">
    <location>
        <begin position="74"/>
        <end position="182"/>
    </location>
</feature>
<keyword evidence="2" id="KW-0472">Membrane</keyword>
<evidence type="ECO:0000259" key="4">
    <source>
        <dbReference type="Pfam" id="PF05223"/>
    </source>
</evidence>
<gene>
    <name evidence="5" type="ORF">KJK29_17960</name>
</gene>
<dbReference type="Gene3D" id="3.40.710.10">
    <property type="entry name" value="DD-peptidase/beta-lactamase superfamily"/>
    <property type="match status" value="1"/>
</dbReference>
<feature type="compositionally biased region" description="Polar residues" evidence="1">
    <location>
        <begin position="1"/>
        <end position="16"/>
    </location>
</feature>
<keyword evidence="2" id="KW-0812">Transmembrane</keyword>
<dbReference type="PANTHER" id="PTHR30627">
    <property type="entry name" value="PEPTIDOGLYCAN D,D-TRANSPEPTIDASE"/>
    <property type="match status" value="1"/>
</dbReference>
<dbReference type="PANTHER" id="PTHR30627:SF24">
    <property type="entry name" value="PENICILLIN-BINDING PROTEIN 4B"/>
    <property type="match status" value="1"/>
</dbReference>
<feature type="region of interest" description="Disordered" evidence="1">
    <location>
        <begin position="1"/>
        <end position="29"/>
    </location>
</feature>
<dbReference type="Pfam" id="PF05223">
    <property type="entry name" value="MecA_N"/>
    <property type="match status" value="1"/>
</dbReference>
<name>A0ABX8FSY7_9ACTN</name>
<dbReference type="InterPro" id="IPR001460">
    <property type="entry name" value="PCN-bd_Tpept"/>
</dbReference>
<sequence length="562" mass="58658">MDSFSDNTGHSDSASPRQHAGYAGYSGFNRNRGPRRNAVRAVAAGALVLAVAGGGAYAAGLGPFARDTGPDPAARNQARAFLADWAAGRLPSAAARTTSPGAAQRVLDSFTAGLEITEPALKAKAATEAEDGTVTVPFTARMPVTGLGTWTYESKLPLRRQSGGTWKVDWALSVVHPRLSGTDKFRLEREETKPPEVVDRQGTALSGDELPSLAPLMTRLGPSGAETGARGAIHLVDRATGDIERTEAVFGARTVRDKGPVRTTLHAGWQSAAEQALATHAEGRNAALVALRIDDGEILAVANSPADGFNRALSGTYAPGSTWKIVTSSALLLKHAVKPDDVVDCPQYVMVGKRFQNVELSRHPGATFRKDFTESCNTAFISLRDRLYDGELGDVARKYFGVGQEWHVGAPTYDGSVPAPKDETEKAASMIGQGRVQANPLLMASVIATAVSGTFHQPSLTGGNENGTTTTPLPRDVVTELRAMLRATVTGGTAKVLSDLPGEIGAKTGTAEVSDAQDNNGWLVAHRGNVAVACVVEEGGTGGGSAGPIVHSLLAAASDDPE</sequence>
<dbReference type="Pfam" id="PF00905">
    <property type="entry name" value="Transpeptidase"/>
    <property type="match status" value="1"/>
</dbReference>
<keyword evidence="6" id="KW-1185">Reference proteome</keyword>
<reference evidence="6" key="1">
    <citation type="submission" date="2021-05" db="EMBL/GenBank/DDBJ databases">
        <title>Direct Submission.</title>
        <authorList>
            <person name="Li K."/>
            <person name="Gao J."/>
        </authorList>
    </citation>
    <scope>NUCLEOTIDE SEQUENCE [LARGE SCALE GENOMIC DNA]</scope>
    <source>
        <strain evidence="6">MG62</strain>
    </source>
</reference>
<accession>A0ABX8FSY7</accession>
<feature type="region of interest" description="Disordered" evidence="1">
    <location>
        <begin position="189"/>
        <end position="209"/>
    </location>
</feature>
<organism evidence="5 6">
    <name type="scientific">Streptomyces koelreuteriae</name>
    <dbReference type="NCBI Taxonomy" id="2838015"/>
    <lineage>
        <taxon>Bacteria</taxon>
        <taxon>Bacillati</taxon>
        <taxon>Actinomycetota</taxon>
        <taxon>Actinomycetes</taxon>
        <taxon>Kitasatosporales</taxon>
        <taxon>Streptomycetaceae</taxon>
        <taxon>Streptomyces</taxon>
    </lineage>
</organism>
<protein>
    <submittedName>
        <fullName evidence="5">Penicillin-binding protein</fullName>
    </submittedName>
</protein>
<dbReference type="InterPro" id="IPR050515">
    <property type="entry name" value="Beta-lactam/transpept"/>
</dbReference>
<dbReference type="RefSeq" id="WP_215120173.1">
    <property type="nucleotide sequence ID" value="NZ_CP075896.1"/>
</dbReference>
<feature type="compositionally biased region" description="Basic and acidic residues" evidence="1">
    <location>
        <begin position="189"/>
        <end position="199"/>
    </location>
</feature>
<feature type="domain" description="Penicillin-binding protein transpeptidase" evidence="3">
    <location>
        <begin position="287"/>
        <end position="554"/>
    </location>
</feature>